<evidence type="ECO:0000313" key="3">
    <source>
        <dbReference type="Proteomes" id="UP001366060"/>
    </source>
</evidence>
<keyword evidence="2" id="KW-0378">Hydrolase</keyword>
<feature type="transmembrane region" description="Helical" evidence="1">
    <location>
        <begin position="58"/>
        <end position="78"/>
    </location>
</feature>
<gene>
    <name evidence="2" type="ORF">V6255_00745</name>
</gene>
<dbReference type="PANTHER" id="PTHR40031">
    <property type="entry name" value="HYPOTHETICAL MEMBRANE SPANNING PROTEIN"/>
    <property type="match status" value="1"/>
</dbReference>
<proteinExistence type="predicted"/>
<reference evidence="2 3" key="1">
    <citation type="submission" date="2024-02" db="EMBL/GenBank/DDBJ databases">
        <title>Bacteria isolated from the canopy kelp, Nereocystis luetkeana.</title>
        <authorList>
            <person name="Pfister C.A."/>
            <person name="Younker I.T."/>
            <person name="Light S.H."/>
        </authorList>
    </citation>
    <scope>NUCLEOTIDE SEQUENCE [LARGE SCALE GENOMIC DNA]</scope>
    <source>
        <strain evidence="2 3">TI.2.07</strain>
    </source>
</reference>
<comment type="caution">
    <text evidence="2">The sequence shown here is derived from an EMBL/GenBank/DDBJ whole genome shotgun (WGS) entry which is preliminary data.</text>
</comment>
<feature type="transmembrane region" description="Helical" evidence="1">
    <location>
        <begin position="128"/>
        <end position="148"/>
    </location>
</feature>
<dbReference type="EMBL" id="JBAKBA010000001">
    <property type="protein sequence ID" value="MEL0657652.1"/>
    <property type="molecule type" value="Genomic_DNA"/>
</dbReference>
<keyword evidence="1" id="KW-1133">Transmembrane helix</keyword>
<dbReference type="InterPro" id="IPR007404">
    <property type="entry name" value="YdjM-like"/>
</dbReference>
<evidence type="ECO:0000313" key="2">
    <source>
        <dbReference type="EMBL" id="MEL0657652.1"/>
    </source>
</evidence>
<keyword evidence="3" id="KW-1185">Reference proteome</keyword>
<name>A0ABU9H7M4_9GAMM</name>
<protein>
    <submittedName>
        <fullName evidence="2">Metal-dependent hydrolase</fullName>
    </submittedName>
</protein>
<dbReference type="PANTHER" id="PTHR40031:SF1">
    <property type="entry name" value="MEMBRANE-BOUND METAL-DEPENDENT HYDROLASE"/>
    <property type="match status" value="1"/>
</dbReference>
<dbReference type="GO" id="GO:0016787">
    <property type="term" value="F:hydrolase activity"/>
    <property type="evidence" value="ECO:0007669"/>
    <property type="project" value="UniProtKB-KW"/>
</dbReference>
<sequence>MDSLTQIVLGASVSGAVGIKPFGRKVLITGALLGTLPDLDVLLTYQTAIEDFTLHRGFSHSLLVLSLFSVFLYWLILYFKPALYAHKKSLFLVIFLPLITHPLLDAFTTYGTQLLWPLDIQPTSWSSIFIIDPLYTLPLMFAVIGLWFREKILRWQKINRIMLAFSCAYLVLGQVQFWNIQQKLTHDPIAKSDHLFIAPTPFNTLVWQVLSYHDDNYYVTFTTAFNDQPLSWQTYDTGRSLINSFDSAELQRLEWFSGGLLRFTEQDNQLIATDLRIGLTDYYPFSFSLAEDKNNWQEIKSQKMPEPVINLNKLTELMRFLSKI</sequence>
<accession>A0ABU9H7M4</accession>
<feature type="transmembrane region" description="Helical" evidence="1">
    <location>
        <begin position="90"/>
        <end position="108"/>
    </location>
</feature>
<keyword evidence="1" id="KW-0472">Membrane</keyword>
<dbReference type="Proteomes" id="UP001366060">
    <property type="component" value="Unassembled WGS sequence"/>
</dbReference>
<dbReference type="InterPro" id="IPR053170">
    <property type="entry name" value="Transcription_regulator"/>
</dbReference>
<dbReference type="RefSeq" id="WP_341626419.1">
    <property type="nucleotide sequence ID" value="NZ_JBAKBA010000001.1"/>
</dbReference>
<organism evidence="2 3">
    <name type="scientific">Psychromonas arctica</name>
    <dbReference type="NCBI Taxonomy" id="168275"/>
    <lineage>
        <taxon>Bacteria</taxon>
        <taxon>Pseudomonadati</taxon>
        <taxon>Pseudomonadota</taxon>
        <taxon>Gammaproteobacteria</taxon>
        <taxon>Alteromonadales</taxon>
        <taxon>Psychromonadaceae</taxon>
        <taxon>Psychromonas</taxon>
    </lineage>
</organism>
<evidence type="ECO:0000256" key="1">
    <source>
        <dbReference type="SAM" id="Phobius"/>
    </source>
</evidence>
<feature type="transmembrane region" description="Helical" evidence="1">
    <location>
        <begin position="160"/>
        <end position="178"/>
    </location>
</feature>
<dbReference type="Pfam" id="PF04307">
    <property type="entry name" value="YdjM"/>
    <property type="match status" value="1"/>
</dbReference>
<keyword evidence="1" id="KW-0812">Transmembrane</keyword>